<dbReference type="PANTHER" id="PTHR43156:SF2">
    <property type="entry name" value="STAGE II SPORULATION PROTEIN E"/>
    <property type="match status" value="1"/>
</dbReference>
<keyword evidence="2" id="KW-1133">Transmembrane helix</keyword>
<sequence length="824" mass="91199">MERLEVYPFQRVEEQIPSREARRKEKNSLPRINLDIKRVFNAQNLQTASRQIMALLKAEYLLLALGAIIMSRAFILGELLPFIYAFVAVFAVKDKKRSLVLVSAALLGLSTVLEGTALLTNVLAVGALALVLNYIKIEESKGWWELPLITLTVVILVKTIAILIGGINFYQEMVAVFEAMISAVITFVFLNCGQVIKQKKAVAHFSFEEMAAFMVMGIALIMGLNDIKVAGLEVSSILCRLGIMTAAYVWGMGGGAIMGVMSGIIPSIASSVFAQTLGIYSISGLLAGAFRNFGRLGVIIGFMLGNLALSMFIAESQVTILGMWETVIASMMFFLLPESLKDKLPYHSLGSLDAGKDLDFKKVDSRVKQSVENRIHHLAQVFDELSATFAGNPERDGNRRNSSYISYLYDELAHGFCDGCTRFNSCWHRDYYNTSQEILDLFSIIEREGQLSYDDCPPAFKRKCINGRELITTINYLFDNLRVNEYWSEKMDESRELVAHQLKGVSQVVRNLAEEIDVDTFVDIEMRDKLLKSCKRMGINLKDIIPLRAADEQILLNVVCGSCIDGSGCELSIAPAISSLMGYKMEVCQKKCPPLPGKGACEFTLARTFTYQVNTAAAQVAREELSGDSLTITTLKSGKELIVLGDGMGVGEKAWEESSTAVRLLEDLLDSGFDKELALKTVNSVLLLRSRSDTFTTVDMVMIDLYTGDVDFFKTAGAPSFIKRGQQVSVINTSSLPLGILEEVEPASAKRSLLPRDMIIMVSDGVMEVSRQKNGEKWIADLLRHMHETEPQQVADLVINQALKLADGKPHDDMTVICLKLELI</sequence>
<dbReference type="RefSeq" id="WP_046495362.1">
    <property type="nucleotide sequence ID" value="NZ_CGIH01000005.1"/>
</dbReference>
<evidence type="ECO:0000313" key="4">
    <source>
        <dbReference type="EMBL" id="CFX10667.1"/>
    </source>
</evidence>
<dbReference type="SMART" id="SM00331">
    <property type="entry name" value="PP2C_SIG"/>
    <property type="match status" value="1"/>
</dbReference>
<dbReference type="NCBIfam" id="TIGR02865">
    <property type="entry name" value="spore_II_E"/>
    <property type="match status" value="1"/>
</dbReference>
<name>A0A0E4C7Q9_9FIRM</name>
<feature type="transmembrane region" description="Helical" evidence="2">
    <location>
        <begin position="237"/>
        <end position="258"/>
    </location>
</feature>
<evidence type="ECO:0000256" key="1">
    <source>
        <dbReference type="ARBA" id="ARBA00022801"/>
    </source>
</evidence>
<dbReference type="OrthoDB" id="9763774at2"/>
<dbReference type="Pfam" id="PF19732">
    <property type="entry name" value="SpoIIE_N"/>
    <property type="match status" value="1"/>
</dbReference>
<organism evidence="4 5">
    <name type="scientific">Syntrophomonas zehnderi OL-4</name>
    <dbReference type="NCBI Taxonomy" id="690567"/>
    <lineage>
        <taxon>Bacteria</taxon>
        <taxon>Bacillati</taxon>
        <taxon>Bacillota</taxon>
        <taxon>Clostridia</taxon>
        <taxon>Eubacteriales</taxon>
        <taxon>Syntrophomonadaceae</taxon>
        <taxon>Syntrophomonas</taxon>
    </lineage>
</organism>
<dbReference type="InterPro" id="IPR001932">
    <property type="entry name" value="PPM-type_phosphatase-like_dom"/>
</dbReference>
<dbReference type="AlphaFoldDB" id="A0A0E4C7Q9"/>
<keyword evidence="2" id="KW-0812">Transmembrane</keyword>
<feature type="transmembrane region" description="Helical" evidence="2">
    <location>
        <begin position="174"/>
        <end position="196"/>
    </location>
</feature>
<dbReference type="InterPro" id="IPR052016">
    <property type="entry name" value="Bact_Sigma-Reg"/>
</dbReference>
<dbReference type="SUPFAM" id="SSF81606">
    <property type="entry name" value="PP2C-like"/>
    <property type="match status" value="1"/>
</dbReference>
<feature type="transmembrane region" description="Helical" evidence="2">
    <location>
        <begin position="202"/>
        <end position="225"/>
    </location>
</feature>
<dbReference type="STRING" id="690567.479"/>
<keyword evidence="2" id="KW-0472">Membrane</keyword>
<dbReference type="PANTHER" id="PTHR43156">
    <property type="entry name" value="STAGE II SPORULATION PROTEIN E-RELATED"/>
    <property type="match status" value="1"/>
</dbReference>
<dbReference type="InterPro" id="IPR045768">
    <property type="entry name" value="SpoIIE_N"/>
</dbReference>
<keyword evidence="1" id="KW-0378">Hydrolase</keyword>
<accession>A0A0E4C7Q9</accession>
<evidence type="ECO:0000259" key="3">
    <source>
        <dbReference type="SMART" id="SM00331"/>
    </source>
</evidence>
<keyword evidence="5" id="KW-1185">Reference proteome</keyword>
<dbReference type="InterPro" id="IPR036457">
    <property type="entry name" value="PPM-type-like_dom_sf"/>
</dbReference>
<gene>
    <name evidence="4" type="ORF">479</name>
</gene>
<feature type="transmembrane region" description="Helical" evidence="2">
    <location>
        <begin position="60"/>
        <end position="87"/>
    </location>
</feature>
<feature type="transmembrane region" description="Helical" evidence="2">
    <location>
        <begin position="293"/>
        <end position="313"/>
    </location>
</feature>
<feature type="transmembrane region" description="Helical" evidence="2">
    <location>
        <begin position="144"/>
        <end position="167"/>
    </location>
</feature>
<proteinExistence type="predicted"/>
<evidence type="ECO:0000256" key="2">
    <source>
        <dbReference type="SAM" id="Phobius"/>
    </source>
</evidence>
<dbReference type="Gene3D" id="3.60.40.10">
    <property type="entry name" value="PPM-type phosphatase domain"/>
    <property type="match status" value="1"/>
</dbReference>
<dbReference type="EMBL" id="CGIH01000005">
    <property type="protein sequence ID" value="CFX10667.1"/>
    <property type="molecule type" value="Genomic_DNA"/>
</dbReference>
<dbReference type="Proteomes" id="UP000045545">
    <property type="component" value="Unassembled WGS sequence"/>
</dbReference>
<feature type="transmembrane region" description="Helical" evidence="2">
    <location>
        <begin position="99"/>
        <end position="132"/>
    </location>
</feature>
<protein>
    <submittedName>
        <fullName evidence="4">Sporulation stage II, protein E</fullName>
    </submittedName>
</protein>
<reference evidence="4 5" key="1">
    <citation type="submission" date="2015-03" db="EMBL/GenBank/DDBJ databases">
        <authorList>
            <person name="Murphy D."/>
        </authorList>
    </citation>
    <scope>NUCLEOTIDE SEQUENCE [LARGE SCALE GENOMIC DNA]</scope>
    <source>
        <strain evidence="4 5">OL-4</strain>
    </source>
</reference>
<feature type="domain" description="PPM-type phosphatase" evidence="3">
    <location>
        <begin position="605"/>
        <end position="821"/>
    </location>
</feature>
<dbReference type="Pfam" id="PF07228">
    <property type="entry name" value="SpoIIE"/>
    <property type="match status" value="1"/>
</dbReference>
<feature type="transmembrane region" description="Helical" evidence="2">
    <location>
        <begin position="264"/>
        <end position="286"/>
    </location>
</feature>
<dbReference type="GO" id="GO:0004722">
    <property type="term" value="F:protein serine/threonine phosphatase activity"/>
    <property type="evidence" value="ECO:0007669"/>
    <property type="project" value="InterPro"/>
</dbReference>
<dbReference type="InterPro" id="IPR014221">
    <property type="entry name" value="SpoII_E"/>
</dbReference>
<evidence type="ECO:0000313" key="5">
    <source>
        <dbReference type="Proteomes" id="UP000045545"/>
    </source>
</evidence>